<dbReference type="RefSeq" id="WP_050916474.1">
    <property type="nucleotide sequence ID" value="NZ_JBBBZX010000080.1"/>
</dbReference>
<keyword evidence="1" id="KW-0732">Signal</keyword>
<gene>
    <name evidence="2" type="ORF">FXF03_01935</name>
</gene>
<evidence type="ECO:0000256" key="1">
    <source>
        <dbReference type="SAM" id="SignalP"/>
    </source>
</evidence>
<dbReference type="Proteomes" id="UP000323819">
    <property type="component" value="Unassembled WGS sequence"/>
</dbReference>
<proteinExistence type="predicted"/>
<protein>
    <submittedName>
        <fullName evidence="2">Uncharacterized protein</fullName>
    </submittedName>
</protein>
<organism evidence="2 3">
    <name type="scientific">Vibrio cholerae</name>
    <dbReference type="NCBI Taxonomy" id="666"/>
    <lineage>
        <taxon>Bacteria</taxon>
        <taxon>Pseudomonadati</taxon>
        <taxon>Pseudomonadota</taxon>
        <taxon>Gammaproteobacteria</taxon>
        <taxon>Vibrionales</taxon>
        <taxon>Vibrionaceae</taxon>
        <taxon>Vibrio</taxon>
    </lineage>
</organism>
<dbReference type="AlphaFoldDB" id="A0ABD7STB2"/>
<name>A0ABD7STB2_VIBCL</name>
<accession>A0ABD7STB2</accession>
<feature type="signal peptide" evidence="1">
    <location>
        <begin position="1"/>
        <end position="19"/>
    </location>
</feature>
<reference evidence="2 3" key="1">
    <citation type="submission" date="2019-06" db="EMBL/GenBank/DDBJ databases">
        <title>Vibrio cholerae phylogeny based on whole-genome sequencing reveals genetic diversity and population strucutre.</title>
        <authorList>
            <person name="Zhiqiu Y."/>
            <person name="Bin L."/>
            <person name="Lingyan J."/>
        </authorList>
    </citation>
    <scope>NUCLEOTIDE SEQUENCE [LARGE SCALE GENOMIC DNA]</scope>
    <source>
        <strain evidence="2 3">N2814</strain>
    </source>
</reference>
<evidence type="ECO:0000313" key="2">
    <source>
        <dbReference type="EMBL" id="TXX67360.1"/>
    </source>
</evidence>
<dbReference type="EMBL" id="VSIJ01000005">
    <property type="protein sequence ID" value="TXX67360.1"/>
    <property type="molecule type" value="Genomic_DNA"/>
</dbReference>
<feature type="chain" id="PRO_5044808949" evidence="1">
    <location>
        <begin position="20"/>
        <end position="186"/>
    </location>
</feature>
<evidence type="ECO:0000313" key="3">
    <source>
        <dbReference type="Proteomes" id="UP000323819"/>
    </source>
</evidence>
<sequence length="186" mass="20867">MKKLIYVLIFLCASSSVMANSIAVKGSLSSPVPQPKVDNVVVDKELPPDAGLAEFYQKPNYDTLKNPTENDYRTLQNWDANIPAYLALKTTQSKRLIVLPDGKIRFLVSAESFSSNIQSLMSHTHGKAYFPNKFPQGMRLFNDFFLYGDSVLDIIDQLAEPFSAKYNVKADVWLNNVISFTYNGAE</sequence>
<comment type="caution">
    <text evidence="2">The sequence shown here is derived from an EMBL/GenBank/DDBJ whole genome shotgun (WGS) entry which is preliminary data.</text>
</comment>